<dbReference type="FunFam" id="2.40.50.140:FF:000201">
    <property type="entry name" value="TRM2p tRNA methyltransferase"/>
    <property type="match status" value="1"/>
</dbReference>
<dbReference type="SUPFAM" id="SSF50249">
    <property type="entry name" value="Nucleic acid-binding proteins"/>
    <property type="match status" value="1"/>
</dbReference>
<dbReference type="AlphaFoldDB" id="A0A1Q3EDE9"/>
<dbReference type="InterPro" id="IPR002792">
    <property type="entry name" value="TRAM_dom"/>
</dbReference>
<dbReference type="Pfam" id="PF05958">
    <property type="entry name" value="tRNA_U5-meth_tr"/>
    <property type="match status" value="1"/>
</dbReference>
<dbReference type="STRING" id="5353.A0A1Q3EDE9"/>
<feature type="binding site" evidence="4">
    <location>
        <position position="626"/>
    </location>
    <ligand>
        <name>S-adenosyl-L-methionine</name>
        <dbReference type="ChEBI" id="CHEBI:59789"/>
    </ligand>
</feature>
<dbReference type="GO" id="GO:0030697">
    <property type="term" value="F:tRNA (uracil(54)-C5)-methyltransferase activity, S-adenosyl methionine-dependent"/>
    <property type="evidence" value="ECO:0007669"/>
    <property type="project" value="InterPro"/>
</dbReference>
<dbReference type="GO" id="GO:0008033">
    <property type="term" value="P:tRNA processing"/>
    <property type="evidence" value="ECO:0007669"/>
    <property type="project" value="InterPro"/>
</dbReference>
<dbReference type="InterPro" id="IPR012340">
    <property type="entry name" value="NA-bd_OB-fold"/>
</dbReference>
<dbReference type="SUPFAM" id="SSF53335">
    <property type="entry name" value="S-adenosyl-L-methionine-dependent methyltransferases"/>
    <property type="match status" value="1"/>
</dbReference>
<evidence type="ECO:0000256" key="2">
    <source>
        <dbReference type="ARBA" id="ARBA00022679"/>
    </source>
</evidence>
<dbReference type="PANTHER" id="PTHR11061">
    <property type="entry name" value="RNA M5U METHYLTRANSFERASE"/>
    <property type="match status" value="1"/>
</dbReference>
<dbReference type="PROSITE" id="PS50926">
    <property type="entry name" value="TRAM"/>
    <property type="match status" value="1"/>
</dbReference>
<keyword evidence="6" id="KW-1133">Transmembrane helix</keyword>
<keyword evidence="1 4" id="KW-0489">Methyltransferase</keyword>
<organism evidence="8 9">
    <name type="scientific">Lentinula edodes</name>
    <name type="common">Shiitake mushroom</name>
    <name type="synonym">Lentinus edodes</name>
    <dbReference type="NCBI Taxonomy" id="5353"/>
    <lineage>
        <taxon>Eukaryota</taxon>
        <taxon>Fungi</taxon>
        <taxon>Dikarya</taxon>
        <taxon>Basidiomycota</taxon>
        <taxon>Agaricomycotina</taxon>
        <taxon>Agaricomycetes</taxon>
        <taxon>Agaricomycetidae</taxon>
        <taxon>Agaricales</taxon>
        <taxon>Marasmiineae</taxon>
        <taxon>Omphalotaceae</taxon>
        <taxon>Lentinula</taxon>
    </lineage>
</organism>
<comment type="caution">
    <text evidence="8">The sequence shown here is derived from an EMBL/GenBank/DDBJ whole genome shotgun (WGS) entry which is preliminary data.</text>
</comment>
<name>A0A1Q3EDE9_LENED</name>
<feature type="transmembrane region" description="Helical" evidence="6">
    <location>
        <begin position="98"/>
        <end position="118"/>
    </location>
</feature>
<comment type="similarity">
    <text evidence="4">Belongs to the class I-like SAM-binding methyltransferase superfamily. RNA M5U methyltransferase family.</text>
</comment>
<comment type="caution">
    <text evidence="4">Lacks conserved residue(s) required for the propagation of feature annotation.</text>
</comment>
<dbReference type="Gene3D" id="2.40.50.140">
    <property type="entry name" value="Nucleic acid-binding proteins"/>
    <property type="match status" value="1"/>
</dbReference>
<dbReference type="EMBL" id="BDGU01000236">
    <property type="protein sequence ID" value="GAW05164.1"/>
    <property type="molecule type" value="Genomic_DNA"/>
</dbReference>
<evidence type="ECO:0000256" key="5">
    <source>
        <dbReference type="SAM" id="MobiDB-lite"/>
    </source>
</evidence>
<dbReference type="Gene3D" id="3.40.50.150">
    <property type="entry name" value="Vaccinia Virus protein VP39"/>
    <property type="match status" value="2"/>
</dbReference>
<feature type="binding site" evidence="4">
    <location>
        <position position="647"/>
    </location>
    <ligand>
        <name>S-adenosyl-L-methionine</name>
        <dbReference type="ChEBI" id="CHEBI:59789"/>
    </ligand>
</feature>
<sequence length="717" mass="79562">MNTFIRSCRTQLVADTVAITFLLVVQIVLVYLLWMKDHFFIPPELLIAGFIETVLVTLFLQVVAVVQLLLVTWGIFGFCTHQAKSKGDKGCRVDVKDLFFGVLYIPFCLSGAFLTATASRPWSTRPLEGGAEIFVRTVPLTLVVFTVIPGVYVVYHGSQSPLLRYPTRTTRSSVSPAALGTARIGIFVGHDLKLVVTGLLLLPLYILLIMDLGKLMTIITFVLATLTGAGIIILLTYSKRTYPIRGPGKRPHAPSPLSQEEKQAKRAKAVARATAKRLKKQRGHIPEVCSPEDVRWTDIVSLLGQDVVDKAAEDGSEFNSPFLFKSEVELEVKAISSNGEGLAQSDEEDSKPWVVVVPFCLPGERVKCRVFKNDRMHSLADFMQIIRPNSVLRDDERVNCKYFSKCGGCQYQMLSYETQLAFKRNVVVKAYKNYSGLPQSVIPEIQSTIGSPLQYGYRTKITPHFQAPPPKVDRIALQAQVESGDKPDWLQIGFNIQSQNKVFDIEECPIATPVLNRALPEIFQNVVKTIHTYKKGATLLLRESLDTSVDPDPNDTSKDTKLCITNNHASIRERVGGFLFEYVASSFFQNNNAILPALTSYVREAIASLYPDPNDSSRPTHLIDTYCGSGLFAITLSPDFSTVAGIEISADSILYAKRNAKLNGIAAEKMTFRKGDAAEIFKTVSDFPPEKTVMEELSGAYRPPRKFNLVQQVAIGF</sequence>
<keyword evidence="2 4" id="KW-0808">Transferase</keyword>
<evidence type="ECO:0000313" key="8">
    <source>
        <dbReference type="EMBL" id="GAW05164.1"/>
    </source>
</evidence>
<keyword evidence="6" id="KW-0812">Transmembrane</keyword>
<feature type="domain" description="TRAM" evidence="7">
    <location>
        <begin position="321"/>
        <end position="384"/>
    </location>
</feature>
<keyword evidence="3 4" id="KW-0949">S-adenosyl-L-methionine</keyword>
<feature type="transmembrane region" description="Helical" evidence="6">
    <location>
        <begin position="133"/>
        <end position="155"/>
    </location>
</feature>
<dbReference type="InterPro" id="IPR025795">
    <property type="entry name" value="tRNA_(uracil-5-)_MeTrfase"/>
</dbReference>
<dbReference type="Gene3D" id="2.40.50.1070">
    <property type="match status" value="1"/>
</dbReference>
<proteinExistence type="inferred from homology"/>
<evidence type="ECO:0000256" key="6">
    <source>
        <dbReference type="SAM" id="Phobius"/>
    </source>
</evidence>
<evidence type="ECO:0000256" key="1">
    <source>
        <dbReference type="ARBA" id="ARBA00022603"/>
    </source>
</evidence>
<dbReference type="PROSITE" id="PS51622">
    <property type="entry name" value="SAM_MT_RNA_M5U_2"/>
    <property type="match status" value="1"/>
</dbReference>
<reference evidence="8 9" key="2">
    <citation type="submission" date="2017-02" db="EMBL/GenBank/DDBJ databases">
        <title>A genome survey and senescence transcriptome analysis in Lentinula edodes.</title>
        <authorList>
            <person name="Sakamoto Y."/>
            <person name="Nakade K."/>
            <person name="Sato S."/>
            <person name="Yoshida Y."/>
            <person name="Miyazaki K."/>
            <person name="Natsume S."/>
            <person name="Konno N."/>
        </authorList>
    </citation>
    <scope>NUCLEOTIDE SEQUENCE [LARGE SCALE GENOMIC DNA]</scope>
    <source>
        <strain evidence="8 9">NBRC 111202</strain>
    </source>
</reference>
<feature type="transmembrane region" description="Helical" evidence="6">
    <location>
        <begin position="12"/>
        <end position="34"/>
    </location>
</feature>
<feature type="transmembrane region" description="Helical" evidence="6">
    <location>
        <begin position="216"/>
        <end position="237"/>
    </location>
</feature>
<keyword evidence="6" id="KW-0472">Membrane</keyword>
<feature type="transmembrane region" description="Helical" evidence="6">
    <location>
        <begin position="192"/>
        <end position="210"/>
    </location>
</feature>
<evidence type="ECO:0000313" key="9">
    <source>
        <dbReference type="Proteomes" id="UP000188533"/>
    </source>
</evidence>
<evidence type="ECO:0000256" key="3">
    <source>
        <dbReference type="ARBA" id="ARBA00022691"/>
    </source>
</evidence>
<feature type="binding site" evidence="4">
    <location>
        <position position="589"/>
    </location>
    <ligand>
        <name>S-adenosyl-L-methionine</name>
        <dbReference type="ChEBI" id="CHEBI:59789"/>
    </ligand>
</feature>
<feature type="region of interest" description="Disordered" evidence="5">
    <location>
        <begin position="245"/>
        <end position="264"/>
    </location>
</feature>
<evidence type="ECO:0000256" key="4">
    <source>
        <dbReference type="PROSITE-ProRule" id="PRU01024"/>
    </source>
</evidence>
<dbReference type="Proteomes" id="UP000188533">
    <property type="component" value="Unassembled WGS sequence"/>
</dbReference>
<feature type="transmembrane region" description="Helical" evidence="6">
    <location>
        <begin position="54"/>
        <end position="78"/>
    </location>
</feature>
<dbReference type="InterPro" id="IPR029063">
    <property type="entry name" value="SAM-dependent_MTases_sf"/>
</dbReference>
<keyword evidence="9" id="KW-1185">Reference proteome</keyword>
<gene>
    <name evidence="8" type="ORF">LENED_007003</name>
</gene>
<dbReference type="PANTHER" id="PTHR11061:SF30">
    <property type="entry name" value="TRNA (URACIL(54)-C(5))-METHYLTRANSFERASE"/>
    <property type="match status" value="1"/>
</dbReference>
<dbReference type="InterPro" id="IPR010280">
    <property type="entry name" value="U5_MeTrfase_fam"/>
</dbReference>
<reference evidence="8 9" key="1">
    <citation type="submission" date="2016-08" db="EMBL/GenBank/DDBJ databases">
        <authorList>
            <consortium name="Lentinula edodes genome sequencing consortium"/>
            <person name="Sakamoto Y."/>
            <person name="Nakade K."/>
            <person name="Sato S."/>
            <person name="Yoshida Y."/>
            <person name="Miyazaki K."/>
            <person name="Natsume S."/>
            <person name="Konno N."/>
        </authorList>
    </citation>
    <scope>NUCLEOTIDE SEQUENCE [LARGE SCALE GENOMIC DNA]</scope>
    <source>
        <strain evidence="8 9">NBRC 111202</strain>
    </source>
</reference>
<accession>A0A1Q3EDE9</accession>
<evidence type="ECO:0000259" key="7">
    <source>
        <dbReference type="PROSITE" id="PS50926"/>
    </source>
</evidence>
<protein>
    <submittedName>
        <fullName evidence="8">Trna partial</fullName>
    </submittedName>
</protein>
<dbReference type="GO" id="GO:0032259">
    <property type="term" value="P:methylation"/>
    <property type="evidence" value="ECO:0007669"/>
    <property type="project" value="UniProtKB-KW"/>
</dbReference>
<dbReference type="PROSITE" id="PS51687">
    <property type="entry name" value="SAM_MT_RNA_M5U"/>
    <property type="match status" value="1"/>
</dbReference>